<dbReference type="AlphaFoldDB" id="A0AAX2ZKU1"/>
<dbReference type="EMBL" id="CP081135">
    <property type="protein sequence ID" value="UEL49843.1"/>
    <property type="molecule type" value="Genomic_DNA"/>
</dbReference>
<dbReference type="CDD" id="cd00085">
    <property type="entry name" value="HNHc"/>
    <property type="match status" value="1"/>
</dbReference>
<reference evidence="1 2" key="1">
    <citation type="journal article" date="2023" name="Int. J. Syst. Evol. Microbiol.">
        <title>Terrisporobacter hibernicus sp. nov., isolated from bovine faeces in Northern Ireland.</title>
        <authorList>
            <person name="Mitchell M."/>
            <person name="Nguyen S.V."/>
            <person name="Connor M."/>
            <person name="Fairley D.J."/>
            <person name="Donoghue O."/>
            <person name="Marshall H."/>
            <person name="Koolman L."/>
            <person name="McMullan G."/>
            <person name="Schaffer K.E."/>
            <person name="McGrath J.W."/>
            <person name="Fanning S."/>
        </authorList>
    </citation>
    <scope>NUCLEOTIDE SEQUENCE [LARGE SCALE GENOMIC DNA]</scope>
    <source>
        <strain evidence="1 2">MCA3</strain>
    </source>
</reference>
<accession>A0AAX2ZKU1</accession>
<proteinExistence type="predicted"/>
<dbReference type="KEGG" id="tem:JW646_16570"/>
<keyword evidence="1" id="KW-0255">Endonuclease</keyword>
<keyword evidence="2" id="KW-1185">Reference proteome</keyword>
<keyword evidence="1" id="KW-0378">Hydrolase</keyword>
<dbReference type="Proteomes" id="UP001198983">
    <property type="component" value="Chromosome"/>
</dbReference>
<sequence length="100" mass="11663">MDKTHVAYWELIPTIDHINPIATGGKDIDNNLVTTSQLNNSIKSNWSLEQMRWQIHDAGDIKEWDGLTKIFVEIVEKDITLLSDNYIKRWYSISKLFIKS</sequence>
<evidence type="ECO:0000313" key="2">
    <source>
        <dbReference type="Proteomes" id="UP001198983"/>
    </source>
</evidence>
<gene>
    <name evidence="1" type="ORF">JW646_16570</name>
</gene>
<evidence type="ECO:0000313" key="1">
    <source>
        <dbReference type="EMBL" id="UEL49843.1"/>
    </source>
</evidence>
<dbReference type="InterPro" id="IPR003615">
    <property type="entry name" value="HNH_nuc"/>
</dbReference>
<dbReference type="GO" id="GO:0004519">
    <property type="term" value="F:endonuclease activity"/>
    <property type="evidence" value="ECO:0007669"/>
    <property type="project" value="UniProtKB-KW"/>
</dbReference>
<keyword evidence="1" id="KW-0540">Nuclease</keyword>
<dbReference type="Gene3D" id="1.10.30.50">
    <property type="match status" value="1"/>
</dbReference>
<organism evidence="1 2">
    <name type="scientific">Terrisporobacter hibernicus</name>
    <dbReference type="NCBI Taxonomy" id="2813371"/>
    <lineage>
        <taxon>Bacteria</taxon>
        <taxon>Bacillati</taxon>
        <taxon>Bacillota</taxon>
        <taxon>Clostridia</taxon>
        <taxon>Peptostreptococcales</taxon>
        <taxon>Peptostreptococcaceae</taxon>
        <taxon>Terrisporobacter</taxon>
    </lineage>
</organism>
<name>A0AAX2ZKU1_9FIRM</name>
<protein>
    <submittedName>
        <fullName evidence="1">HNH endonuclease</fullName>
    </submittedName>
</protein>